<keyword evidence="3" id="KW-1185">Reference proteome</keyword>
<organism evidence="2 3">
    <name type="scientific">Desulforhopalus singaporensis</name>
    <dbReference type="NCBI Taxonomy" id="91360"/>
    <lineage>
        <taxon>Bacteria</taxon>
        <taxon>Pseudomonadati</taxon>
        <taxon>Thermodesulfobacteriota</taxon>
        <taxon>Desulfobulbia</taxon>
        <taxon>Desulfobulbales</taxon>
        <taxon>Desulfocapsaceae</taxon>
        <taxon>Desulforhopalus</taxon>
    </lineage>
</organism>
<evidence type="ECO:0000313" key="2">
    <source>
        <dbReference type="EMBL" id="SDP73738.1"/>
    </source>
</evidence>
<dbReference type="Proteomes" id="UP000199073">
    <property type="component" value="Unassembled WGS sequence"/>
</dbReference>
<sequence length="210" mass="22855">MNKTFYWSFVVVIVAAFMSSCSSKVVEDHKVAAPMQPLNCIAVVPAVTSVDKDETVRYEEAKALEKGAAFATAVLTAKLGSNERVRVLNSAQVSALLTGVTGGRVGTVSALGDKVNCDGILLTTVSKFRQRQGTGLAVDTPASASFQMVLKHAENGNVLWATNFEETQESLLSNIFSFRKAQKRGFKWITVEELMEQGIDEKLQNCPYLK</sequence>
<dbReference type="RefSeq" id="WP_092225801.1">
    <property type="nucleotide sequence ID" value="NZ_FNJI01000041.1"/>
</dbReference>
<feature type="signal peptide" evidence="1">
    <location>
        <begin position="1"/>
        <end position="23"/>
    </location>
</feature>
<accession>A0A1H0V6D0</accession>
<gene>
    <name evidence="2" type="ORF">SAMN05660330_03889</name>
</gene>
<dbReference type="PROSITE" id="PS51257">
    <property type="entry name" value="PROKAR_LIPOPROTEIN"/>
    <property type="match status" value="1"/>
</dbReference>
<reference evidence="2 3" key="1">
    <citation type="submission" date="2016-10" db="EMBL/GenBank/DDBJ databases">
        <authorList>
            <person name="de Groot N.N."/>
        </authorList>
    </citation>
    <scope>NUCLEOTIDE SEQUENCE [LARGE SCALE GENOMIC DNA]</scope>
    <source>
        <strain evidence="2 3">DSM 12130</strain>
    </source>
</reference>
<proteinExistence type="predicted"/>
<keyword evidence="1" id="KW-0732">Signal</keyword>
<dbReference type="STRING" id="91360.SAMN05660330_03889"/>
<dbReference type="Gene3D" id="3.40.50.10610">
    <property type="entry name" value="ABC-type transport auxiliary lipoprotein component"/>
    <property type="match status" value="1"/>
</dbReference>
<name>A0A1H0V6D0_9BACT</name>
<evidence type="ECO:0000256" key="1">
    <source>
        <dbReference type="SAM" id="SignalP"/>
    </source>
</evidence>
<dbReference type="EMBL" id="FNJI01000041">
    <property type="protein sequence ID" value="SDP73738.1"/>
    <property type="molecule type" value="Genomic_DNA"/>
</dbReference>
<evidence type="ECO:0000313" key="3">
    <source>
        <dbReference type="Proteomes" id="UP000199073"/>
    </source>
</evidence>
<dbReference type="AlphaFoldDB" id="A0A1H0V6D0"/>
<feature type="chain" id="PRO_5011793503" description="Lipoprotein" evidence="1">
    <location>
        <begin position="24"/>
        <end position="210"/>
    </location>
</feature>
<evidence type="ECO:0008006" key="4">
    <source>
        <dbReference type="Google" id="ProtNLM"/>
    </source>
</evidence>
<dbReference type="OrthoDB" id="5449868at2"/>
<protein>
    <recommendedName>
        <fullName evidence="4">Lipoprotein</fullName>
    </recommendedName>
</protein>